<dbReference type="PROSITE" id="PS51755">
    <property type="entry name" value="OMPR_PHOB"/>
    <property type="match status" value="1"/>
</dbReference>
<dbReference type="EMBL" id="JACHKA010000001">
    <property type="protein sequence ID" value="MBB5984179.1"/>
    <property type="molecule type" value="Genomic_DNA"/>
</dbReference>
<gene>
    <name evidence="8" type="ORF">HNP60_000153</name>
</gene>
<keyword evidence="4 6" id="KW-0238">DNA-binding</keyword>
<dbReference type="InterPro" id="IPR036388">
    <property type="entry name" value="WH-like_DNA-bd_sf"/>
</dbReference>
<evidence type="ECO:0000256" key="3">
    <source>
        <dbReference type="ARBA" id="ARBA00023015"/>
    </source>
</evidence>
<evidence type="ECO:0000259" key="7">
    <source>
        <dbReference type="PROSITE" id="PS51755"/>
    </source>
</evidence>
<dbReference type="SMART" id="SM00862">
    <property type="entry name" value="Trans_reg_C"/>
    <property type="match status" value="1"/>
</dbReference>
<evidence type="ECO:0000256" key="6">
    <source>
        <dbReference type="PROSITE-ProRule" id="PRU01091"/>
    </source>
</evidence>
<keyword evidence="5" id="KW-0804">Transcription</keyword>
<keyword evidence="1" id="KW-0597">Phosphoprotein</keyword>
<keyword evidence="2" id="KW-0902">Two-component regulatory system</keyword>
<dbReference type="PANTHER" id="PTHR48111">
    <property type="entry name" value="REGULATOR OF RPOS"/>
    <property type="match status" value="1"/>
</dbReference>
<dbReference type="CDD" id="cd00383">
    <property type="entry name" value="trans_reg_C"/>
    <property type="match status" value="1"/>
</dbReference>
<evidence type="ECO:0000313" key="9">
    <source>
        <dbReference type="Proteomes" id="UP001138540"/>
    </source>
</evidence>
<dbReference type="Proteomes" id="UP001138540">
    <property type="component" value="Unassembled WGS sequence"/>
</dbReference>
<dbReference type="InterPro" id="IPR039420">
    <property type="entry name" value="WalR-like"/>
</dbReference>
<evidence type="ECO:0000256" key="5">
    <source>
        <dbReference type="ARBA" id="ARBA00023163"/>
    </source>
</evidence>
<name>A0ABR6NA98_9SPHN</name>
<dbReference type="PANTHER" id="PTHR48111:SF22">
    <property type="entry name" value="REGULATOR OF RPOS"/>
    <property type="match status" value="1"/>
</dbReference>
<dbReference type="RefSeq" id="WP_338056677.1">
    <property type="nucleotide sequence ID" value="NZ_JACHKA010000001.1"/>
</dbReference>
<keyword evidence="3" id="KW-0805">Transcription regulation</keyword>
<comment type="caution">
    <text evidence="8">The sequence shown here is derived from an EMBL/GenBank/DDBJ whole genome shotgun (WGS) entry which is preliminary data.</text>
</comment>
<evidence type="ECO:0000256" key="2">
    <source>
        <dbReference type="ARBA" id="ARBA00023012"/>
    </source>
</evidence>
<reference evidence="8 9" key="1">
    <citation type="submission" date="2020-08" db="EMBL/GenBank/DDBJ databases">
        <title>Exploring microbial biodiversity for novel pathways involved in the catabolism of aromatic compounds derived from lignin.</title>
        <authorList>
            <person name="Elkins J."/>
        </authorList>
    </citation>
    <scope>NUCLEOTIDE SEQUENCE [LARGE SCALE GENOMIC DNA]</scope>
    <source>
        <strain evidence="8 9">B1D3A</strain>
    </source>
</reference>
<dbReference type="Pfam" id="PF00486">
    <property type="entry name" value="Trans_reg_C"/>
    <property type="match status" value="1"/>
</dbReference>
<evidence type="ECO:0000256" key="1">
    <source>
        <dbReference type="ARBA" id="ARBA00022553"/>
    </source>
</evidence>
<evidence type="ECO:0000313" key="8">
    <source>
        <dbReference type="EMBL" id="MBB5984179.1"/>
    </source>
</evidence>
<proteinExistence type="predicted"/>
<protein>
    <submittedName>
        <fullName evidence="8">DNA-binding response OmpR family regulator</fullName>
    </submittedName>
</protein>
<sequence>MQRIEIWLCHHDDARDRRLAILMRALRRANVAVHLRTIRPKHAGTAARSPDNALCWQRRDDVRARIRILAAGAVDVIGPWMSEGEALARSLRHARAVAVATPFARPRVRLGELEIDLMRREAWRLGRPLGLVQREFELLHCLALHPGRPQTREALLWSVWGVGFDPGTNVVQVHVSRLRAKLDRDFDWQMLRTMRGVGYALVARPRAPGAGHTGAAGTPILSGASRPAVVPGGHFAPDCLAPRRETRHAHAR</sequence>
<organism evidence="8 9">
    <name type="scientific">Sphingobium lignivorans</name>
    <dbReference type="NCBI Taxonomy" id="2735886"/>
    <lineage>
        <taxon>Bacteria</taxon>
        <taxon>Pseudomonadati</taxon>
        <taxon>Pseudomonadota</taxon>
        <taxon>Alphaproteobacteria</taxon>
        <taxon>Sphingomonadales</taxon>
        <taxon>Sphingomonadaceae</taxon>
        <taxon>Sphingobium</taxon>
    </lineage>
</organism>
<dbReference type="InterPro" id="IPR016032">
    <property type="entry name" value="Sig_transdc_resp-reg_C-effctor"/>
</dbReference>
<keyword evidence="9" id="KW-1185">Reference proteome</keyword>
<dbReference type="InterPro" id="IPR001867">
    <property type="entry name" value="OmpR/PhoB-type_DNA-bd"/>
</dbReference>
<dbReference type="SUPFAM" id="SSF46894">
    <property type="entry name" value="C-terminal effector domain of the bipartite response regulators"/>
    <property type="match status" value="1"/>
</dbReference>
<accession>A0ABR6NA98</accession>
<dbReference type="GO" id="GO:0003677">
    <property type="term" value="F:DNA binding"/>
    <property type="evidence" value="ECO:0007669"/>
    <property type="project" value="UniProtKB-KW"/>
</dbReference>
<feature type="domain" description="OmpR/PhoB-type" evidence="7">
    <location>
        <begin position="105"/>
        <end position="203"/>
    </location>
</feature>
<evidence type="ECO:0000256" key="4">
    <source>
        <dbReference type="ARBA" id="ARBA00023125"/>
    </source>
</evidence>
<dbReference type="Gene3D" id="1.10.10.10">
    <property type="entry name" value="Winged helix-like DNA-binding domain superfamily/Winged helix DNA-binding domain"/>
    <property type="match status" value="1"/>
</dbReference>
<feature type="DNA-binding region" description="OmpR/PhoB-type" evidence="6">
    <location>
        <begin position="105"/>
        <end position="203"/>
    </location>
</feature>